<dbReference type="GO" id="GO:0030261">
    <property type="term" value="P:chromosome condensation"/>
    <property type="evidence" value="ECO:0007669"/>
    <property type="project" value="UniProtKB-KW"/>
</dbReference>
<dbReference type="CDD" id="cd13831">
    <property type="entry name" value="HU"/>
    <property type="match status" value="1"/>
</dbReference>
<dbReference type="eggNOG" id="COG0776">
    <property type="taxonomic scope" value="Bacteria"/>
</dbReference>
<keyword evidence="6" id="KW-1185">Reference proteome</keyword>
<reference evidence="6" key="2">
    <citation type="submission" date="2012-03" db="EMBL/GenBank/DDBJ databases">
        <title>The complete genome sequence of the pioneer microbe on fresh volcanic deposit, Leptospirillum ferrooxidans strain C2-3.</title>
        <authorList>
            <person name="Fujimura R."/>
            <person name="Sato Y."/>
            <person name="Nishizawa T."/>
            <person name="Nanba K."/>
            <person name="Oshima K."/>
            <person name="Hattori M."/>
            <person name="Kamijo T."/>
            <person name="Ohta H."/>
        </authorList>
    </citation>
    <scope>NUCLEOTIDE SEQUENCE [LARGE SCALE GENOMIC DNA]</scope>
    <source>
        <strain evidence="6">C2-3</strain>
    </source>
</reference>
<protein>
    <submittedName>
        <fullName evidence="5">Histone-like DNA-binding protein</fullName>
    </submittedName>
</protein>
<evidence type="ECO:0000256" key="3">
    <source>
        <dbReference type="ARBA" id="ARBA00023125"/>
    </source>
</evidence>
<dbReference type="Gene3D" id="4.10.520.10">
    <property type="entry name" value="IHF-like DNA-binding proteins"/>
    <property type="match status" value="1"/>
</dbReference>
<accession>I0IQZ6</accession>
<evidence type="ECO:0000256" key="4">
    <source>
        <dbReference type="RuleBase" id="RU003939"/>
    </source>
</evidence>
<dbReference type="AlphaFoldDB" id="I0IQZ6"/>
<evidence type="ECO:0000256" key="1">
    <source>
        <dbReference type="ARBA" id="ARBA00010529"/>
    </source>
</evidence>
<keyword evidence="3 5" id="KW-0238">DNA-binding</keyword>
<gene>
    <name evidence="5" type="ordered locus">LFE_2021</name>
</gene>
<proteinExistence type="inferred from homology"/>
<dbReference type="PROSITE" id="PS00045">
    <property type="entry name" value="HISTONE_LIKE"/>
    <property type="match status" value="1"/>
</dbReference>
<reference evidence="5 6" key="1">
    <citation type="journal article" date="2012" name="J. Bacteriol.">
        <title>Complete Genome Sequence of Leptospirillum ferrooxidans Strain C2-3, Isolated from a Fresh Volcanic Ash Deposit on the Island of Miyake, Japan.</title>
        <authorList>
            <person name="Fujimura R."/>
            <person name="Sato Y."/>
            <person name="Nishizawa T."/>
            <person name="Oshima K."/>
            <person name="Kim S.-W."/>
            <person name="Hattori M."/>
            <person name="Kamijo T."/>
            <person name="Ohta H."/>
        </authorList>
    </citation>
    <scope>NUCLEOTIDE SEQUENCE [LARGE SCALE GENOMIC DNA]</scope>
    <source>
        <strain evidence="5 6">C2-3</strain>
    </source>
</reference>
<dbReference type="HOGENOM" id="CLU_105066_3_2_0"/>
<dbReference type="InterPro" id="IPR020816">
    <property type="entry name" value="Histone-like_DNA-bd_CS"/>
</dbReference>
<dbReference type="RefSeq" id="WP_014450179.1">
    <property type="nucleotide sequence ID" value="NC_017094.1"/>
</dbReference>
<dbReference type="PANTHER" id="PTHR33175:SF3">
    <property type="entry name" value="DNA-BINDING PROTEIN HU-BETA"/>
    <property type="match status" value="1"/>
</dbReference>
<name>I0IQZ6_LEPFC</name>
<evidence type="ECO:0000256" key="2">
    <source>
        <dbReference type="ARBA" id="ARBA00023067"/>
    </source>
</evidence>
<dbReference type="GO" id="GO:0030527">
    <property type="term" value="F:structural constituent of chromatin"/>
    <property type="evidence" value="ECO:0007669"/>
    <property type="project" value="InterPro"/>
</dbReference>
<comment type="similarity">
    <text evidence="1 4">Belongs to the bacterial histone-like protein family.</text>
</comment>
<sequence length="99" mass="10391">MAKSTMTKSDLIDAIAAKSPTLTKKAVGEVVDHLFKTVTESVAKGNEVSVVGFGKFHSVKRKARMGRNPATGAAIKIAATTSPRFSAGKAFKDAVAKKK</sequence>
<dbReference type="PANTHER" id="PTHR33175">
    <property type="entry name" value="DNA-BINDING PROTEIN HU"/>
    <property type="match status" value="1"/>
</dbReference>
<dbReference type="InterPro" id="IPR010992">
    <property type="entry name" value="IHF-like_DNA-bd_dom_sf"/>
</dbReference>
<dbReference type="GO" id="GO:0003677">
    <property type="term" value="F:DNA binding"/>
    <property type="evidence" value="ECO:0007669"/>
    <property type="project" value="UniProtKB-KW"/>
</dbReference>
<dbReference type="SMART" id="SM00411">
    <property type="entry name" value="BHL"/>
    <property type="match status" value="1"/>
</dbReference>
<keyword evidence="2" id="KW-0226">DNA condensation</keyword>
<dbReference type="PRINTS" id="PR01727">
    <property type="entry name" value="DNABINDINGHU"/>
</dbReference>
<dbReference type="Proteomes" id="UP000007382">
    <property type="component" value="Chromosome"/>
</dbReference>
<dbReference type="EMBL" id="AP012342">
    <property type="protein sequence ID" value="BAM07695.1"/>
    <property type="molecule type" value="Genomic_DNA"/>
</dbReference>
<dbReference type="KEGG" id="lfc:LFE_2021"/>
<dbReference type="SUPFAM" id="SSF47729">
    <property type="entry name" value="IHF-like DNA-binding proteins"/>
    <property type="match status" value="1"/>
</dbReference>
<evidence type="ECO:0000313" key="6">
    <source>
        <dbReference type="Proteomes" id="UP000007382"/>
    </source>
</evidence>
<dbReference type="STRING" id="1162668.LFE_2021"/>
<dbReference type="Pfam" id="PF00216">
    <property type="entry name" value="Bac_DNA_binding"/>
    <property type="match status" value="1"/>
</dbReference>
<dbReference type="InterPro" id="IPR000119">
    <property type="entry name" value="Hist_DNA-bd"/>
</dbReference>
<dbReference type="PATRIC" id="fig|1162668.3.peg.2395"/>
<evidence type="ECO:0000313" key="5">
    <source>
        <dbReference type="EMBL" id="BAM07695.1"/>
    </source>
</evidence>
<organism evidence="5 6">
    <name type="scientific">Leptospirillum ferrooxidans (strain C2-3)</name>
    <dbReference type="NCBI Taxonomy" id="1162668"/>
    <lineage>
        <taxon>Bacteria</taxon>
        <taxon>Pseudomonadati</taxon>
        <taxon>Nitrospirota</taxon>
        <taxon>Nitrospiria</taxon>
        <taxon>Nitrospirales</taxon>
        <taxon>Nitrospiraceae</taxon>
        <taxon>Leptospirillum</taxon>
    </lineage>
</organism>